<evidence type="ECO:0000256" key="5">
    <source>
        <dbReference type="PROSITE-ProRule" id="PRU00277"/>
    </source>
</evidence>
<dbReference type="STRING" id="4537.A0A0E0LY65"/>
<dbReference type="PANTHER" id="PTHR43811">
    <property type="entry name" value="FKBP-TYPE PEPTIDYL-PROLYL CIS-TRANS ISOMERASE FKPA"/>
    <property type="match status" value="1"/>
</dbReference>
<evidence type="ECO:0000313" key="7">
    <source>
        <dbReference type="EnsemblPlants" id="OPUNC09G00150.1"/>
    </source>
</evidence>
<feature type="domain" description="PPIase FKBP-type" evidence="6">
    <location>
        <begin position="232"/>
        <end position="287"/>
    </location>
</feature>
<dbReference type="Proteomes" id="UP000026962">
    <property type="component" value="Chromosome 9"/>
</dbReference>
<reference evidence="7" key="2">
    <citation type="submission" date="2018-05" db="EMBL/GenBank/DDBJ databases">
        <title>OpunRS2 (Oryza punctata Reference Sequence Version 2).</title>
        <authorList>
            <person name="Zhang J."/>
            <person name="Kudrna D."/>
            <person name="Lee S."/>
            <person name="Talag J."/>
            <person name="Welchert J."/>
            <person name="Wing R.A."/>
        </authorList>
    </citation>
    <scope>NUCLEOTIDE SEQUENCE [LARGE SCALE GENOMIC DNA]</scope>
</reference>
<accession>A0A0E0LY65</accession>
<dbReference type="GO" id="GO:0003755">
    <property type="term" value="F:peptidyl-prolyl cis-trans isomerase activity"/>
    <property type="evidence" value="ECO:0007669"/>
    <property type="project" value="UniProtKB-KW"/>
</dbReference>
<reference evidence="7" key="1">
    <citation type="submission" date="2015-04" db="UniProtKB">
        <authorList>
            <consortium name="EnsemblPlants"/>
        </authorList>
    </citation>
    <scope>IDENTIFICATION</scope>
</reference>
<proteinExistence type="predicted"/>
<dbReference type="EC" id="5.2.1.8" evidence="2 5"/>
<evidence type="ECO:0000256" key="3">
    <source>
        <dbReference type="ARBA" id="ARBA00023110"/>
    </source>
</evidence>
<dbReference type="Gene3D" id="3.10.50.40">
    <property type="match status" value="1"/>
</dbReference>
<dbReference type="PROSITE" id="PS50059">
    <property type="entry name" value="FKBP_PPIASE"/>
    <property type="match status" value="1"/>
</dbReference>
<dbReference type="Pfam" id="PF00254">
    <property type="entry name" value="FKBP_C"/>
    <property type="match status" value="1"/>
</dbReference>
<dbReference type="Gramene" id="OPUNC09G00150.1">
    <property type="protein sequence ID" value="OPUNC09G00150.1"/>
    <property type="gene ID" value="OPUNC09G00150"/>
</dbReference>
<comment type="catalytic activity">
    <reaction evidence="1 5">
        <text>[protein]-peptidylproline (omega=180) = [protein]-peptidylproline (omega=0)</text>
        <dbReference type="Rhea" id="RHEA:16237"/>
        <dbReference type="Rhea" id="RHEA-COMP:10747"/>
        <dbReference type="Rhea" id="RHEA-COMP:10748"/>
        <dbReference type="ChEBI" id="CHEBI:83833"/>
        <dbReference type="ChEBI" id="CHEBI:83834"/>
        <dbReference type="EC" id="5.2.1.8"/>
    </reaction>
</comment>
<organism evidence="7">
    <name type="scientific">Oryza punctata</name>
    <name type="common">Red rice</name>
    <dbReference type="NCBI Taxonomy" id="4537"/>
    <lineage>
        <taxon>Eukaryota</taxon>
        <taxon>Viridiplantae</taxon>
        <taxon>Streptophyta</taxon>
        <taxon>Embryophyta</taxon>
        <taxon>Tracheophyta</taxon>
        <taxon>Spermatophyta</taxon>
        <taxon>Magnoliopsida</taxon>
        <taxon>Liliopsida</taxon>
        <taxon>Poales</taxon>
        <taxon>Poaceae</taxon>
        <taxon>BOP clade</taxon>
        <taxon>Oryzoideae</taxon>
        <taxon>Oryzeae</taxon>
        <taxon>Oryzinae</taxon>
        <taxon>Oryza</taxon>
    </lineage>
</organism>
<keyword evidence="8" id="KW-1185">Reference proteome</keyword>
<sequence length="287" mass="31961">MFYSSSGNKMEVDKPTGSKDNDYDCWLPFLDASVKKKASETDGENVYTQKGELKTPKIEYVLSDQIVLPLRDSSVKRKAAEIDGEKVQIEKAKSKMPKTEDVPSDQNNANQVNEQICFKTVGSNTIDDAKLSLGHQNTLEDLDKSQELNVSQTKEQNDVADQITNQDTPTITSFVERCIFTGALETDVEQQNREAENERVEVHHCPIEVLDNGMKVEHLVEGNANAKVASNGKQVCVRYCGRLINGEVVDPTNLEDDTYTFRLGAGEVIPGWDIGILGCRLYSRLPL</sequence>
<evidence type="ECO:0000256" key="4">
    <source>
        <dbReference type="ARBA" id="ARBA00023235"/>
    </source>
</evidence>
<dbReference type="EnsemblPlants" id="OPUNC09G00150.1">
    <property type="protein sequence ID" value="OPUNC09G00150.1"/>
    <property type="gene ID" value="OPUNC09G00150"/>
</dbReference>
<evidence type="ECO:0000313" key="8">
    <source>
        <dbReference type="Proteomes" id="UP000026962"/>
    </source>
</evidence>
<keyword evidence="3 5" id="KW-0697">Rotamase</keyword>
<evidence type="ECO:0000259" key="6">
    <source>
        <dbReference type="PROSITE" id="PS50059"/>
    </source>
</evidence>
<name>A0A0E0LY65_ORYPU</name>
<dbReference type="AlphaFoldDB" id="A0A0E0LY65"/>
<evidence type="ECO:0000256" key="2">
    <source>
        <dbReference type="ARBA" id="ARBA00013194"/>
    </source>
</evidence>
<protein>
    <recommendedName>
        <fullName evidence="2 5">peptidylprolyl isomerase</fullName>
        <ecNumber evidence="2 5">5.2.1.8</ecNumber>
    </recommendedName>
</protein>
<dbReference type="InterPro" id="IPR001179">
    <property type="entry name" value="PPIase_FKBP_dom"/>
</dbReference>
<evidence type="ECO:0000256" key="1">
    <source>
        <dbReference type="ARBA" id="ARBA00000971"/>
    </source>
</evidence>
<dbReference type="PANTHER" id="PTHR43811:SF19">
    <property type="entry name" value="39 KDA FK506-BINDING NUCLEAR PROTEIN"/>
    <property type="match status" value="1"/>
</dbReference>
<keyword evidence="4 5" id="KW-0413">Isomerase</keyword>
<dbReference type="HOGENOM" id="CLU_971091_0_0_1"/>
<dbReference type="eggNOG" id="KOG0552">
    <property type="taxonomic scope" value="Eukaryota"/>
</dbReference>
<dbReference type="SUPFAM" id="SSF54534">
    <property type="entry name" value="FKBP-like"/>
    <property type="match status" value="1"/>
</dbReference>
<dbReference type="InterPro" id="IPR046357">
    <property type="entry name" value="PPIase_dom_sf"/>
</dbReference>